<reference evidence="1" key="2">
    <citation type="submission" date="2021-10" db="EMBL/GenBank/DDBJ databases">
        <authorList>
            <person name="Piombo E."/>
        </authorList>
    </citation>
    <scope>NUCLEOTIDE SEQUENCE</scope>
</reference>
<gene>
    <name evidence="1" type="ORF">CRV2_00016353</name>
</gene>
<organism evidence="1 2">
    <name type="scientific">Clonostachys rosea f. rosea IK726</name>
    <dbReference type="NCBI Taxonomy" id="1349383"/>
    <lineage>
        <taxon>Eukaryota</taxon>
        <taxon>Fungi</taxon>
        <taxon>Dikarya</taxon>
        <taxon>Ascomycota</taxon>
        <taxon>Pezizomycotina</taxon>
        <taxon>Sordariomycetes</taxon>
        <taxon>Hypocreomycetidae</taxon>
        <taxon>Hypocreales</taxon>
        <taxon>Bionectriaceae</taxon>
        <taxon>Clonostachys</taxon>
    </lineage>
</organism>
<comment type="caution">
    <text evidence="1">The sequence shown here is derived from an EMBL/GenBank/DDBJ whole genome shotgun (WGS) entry which is preliminary data.</text>
</comment>
<dbReference type="EMBL" id="CADEHS020000345">
    <property type="protein sequence ID" value="CAG9951514.1"/>
    <property type="molecule type" value="Genomic_DNA"/>
</dbReference>
<evidence type="ECO:0000313" key="2">
    <source>
        <dbReference type="Proteomes" id="UP000836387"/>
    </source>
</evidence>
<accession>A0ACA9UFP7</accession>
<protein>
    <submittedName>
        <fullName evidence="1">Uncharacterized protein</fullName>
    </submittedName>
</protein>
<name>A0ACA9UFP7_BIOOC</name>
<dbReference type="Proteomes" id="UP000836387">
    <property type="component" value="Unassembled WGS sequence"/>
</dbReference>
<keyword evidence="2" id="KW-1185">Reference proteome</keyword>
<evidence type="ECO:0000313" key="1">
    <source>
        <dbReference type="EMBL" id="CAG9951514.1"/>
    </source>
</evidence>
<reference evidence="1" key="1">
    <citation type="submission" date="2020-04" db="EMBL/GenBank/DDBJ databases">
        <authorList>
            <person name="Broberg M."/>
        </authorList>
    </citation>
    <scope>NUCLEOTIDE SEQUENCE</scope>
</reference>
<proteinExistence type="predicted"/>
<sequence length="54" mass="6376">MAKERANCDAYTVCGYHQRIHHRIVGGIQSHDTSARKRTYQLSRFRNLRLAIYL</sequence>